<dbReference type="PANTHER" id="PTHR11879">
    <property type="entry name" value="ASPARTATE AMINOTRANSFERASE"/>
    <property type="match status" value="1"/>
</dbReference>
<dbReference type="GO" id="GO:0006532">
    <property type="term" value="P:aspartate biosynthetic process"/>
    <property type="evidence" value="ECO:0007669"/>
    <property type="project" value="TreeGrafter"/>
</dbReference>
<dbReference type="InterPro" id="IPR015422">
    <property type="entry name" value="PyrdxlP-dep_Trfase_small"/>
</dbReference>
<gene>
    <name evidence="11" type="primary">AAT2_4</name>
    <name evidence="11" type="ORF">HK100_007295</name>
</gene>
<dbReference type="CDD" id="cd00609">
    <property type="entry name" value="AAT_like"/>
    <property type="match status" value="1"/>
</dbReference>
<accession>A0AAD5XIB2</accession>
<dbReference type="InterPro" id="IPR000796">
    <property type="entry name" value="Asp_trans"/>
</dbReference>
<evidence type="ECO:0000256" key="7">
    <source>
        <dbReference type="ARBA" id="ARBA00022898"/>
    </source>
</evidence>
<protein>
    <recommendedName>
        <fullName evidence="4">aspartate transaminase</fullName>
        <ecNumber evidence="4">2.6.1.1</ecNumber>
    </recommendedName>
    <alternativeName>
        <fullName evidence="8">Transaminase A</fullName>
    </alternativeName>
</protein>
<dbReference type="Proteomes" id="UP001211907">
    <property type="component" value="Unassembled WGS sequence"/>
</dbReference>
<dbReference type="FunFam" id="3.90.1150.10:FF:000001">
    <property type="entry name" value="Aspartate aminotransferase"/>
    <property type="match status" value="1"/>
</dbReference>
<dbReference type="Pfam" id="PF00155">
    <property type="entry name" value="Aminotran_1_2"/>
    <property type="match status" value="1"/>
</dbReference>
<evidence type="ECO:0000256" key="4">
    <source>
        <dbReference type="ARBA" id="ARBA00012753"/>
    </source>
</evidence>
<dbReference type="EMBL" id="JADGJH010000343">
    <property type="protein sequence ID" value="KAJ3130871.1"/>
    <property type="molecule type" value="Genomic_DNA"/>
</dbReference>
<dbReference type="InterPro" id="IPR015421">
    <property type="entry name" value="PyrdxlP-dep_Trfase_major"/>
</dbReference>
<evidence type="ECO:0000256" key="9">
    <source>
        <dbReference type="SAM" id="MobiDB-lite"/>
    </source>
</evidence>
<comment type="cofactor">
    <cofactor evidence="1">
        <name>pyridoxal 5'-phosphate</name>
        <dbReference type="ChEBI" id="CHEBI:597326"/>
    </cofactor>
</comment>
<comment type="subunit">
    <text evidence="3">Homodimer.</text>
</comment>
<dbReference type="FunFam" id="3.40.640.10:FF:000066">
    <property type="entry name" value="Aspartate aminotransferase"/>
    <property type="match status" value="1"/>
</dbReference>
<dbReference type="NCBIfam" id="NF006719">
    <property type="entry name" value="PRK09257.1"/>
    <property type="match status" value="1"/>
</dbReference>
<evidence type="ECO:0000256" key="3">
    <source>
        <dbReference type="ARBA" id="ARBA00011738"/>
    </source>
</evidence>
<evidence type="ECO:0000256" key="8">
    <source>
        <dbReference type="ARBA" id="ARBA00030923"/>
    </source>
</evidence>
<keyword evidence="12" id="KW-1185">Reference proteome</keyword>
<dbReference type="EC" id="2.6.1.1" evidence="4"/>
<feature type="domain" description="Aminotransferase class I/classII large" evidence="10">
    <location>
        <begin position="63"/>
        <end position="430"/>
    </location>
</feature>
<evidence type="ECO:0000256" key="1">
    <source>
        <dbReference type="ARBA" id="ARBA00001933"/>
    </source>
</evidence>
<evidence type="ECO:0000256" key="6">
    <source>
        <dbReference type="ARBA" id="ARBA00022679"/>
    </source>
</evidence>
<feature type="region of interest" description="Disordered" evidence="9">
    <location>
        <begin position="1"/>
        <end position="31"/>
    </location>
</feature>
<name>A0AAD5XIB2_9FUNG</name>
<evidence type="ECO:0000256" key="2">
    <source>
        <dbReference type="ARBA" id="ARBA00007441"/>
    </source>
</evidence>
<comment type="similarity">
    <text evidence="2">Belongs to the class-I pyridoxal-phosphate-dependent aminotransferase family.</text>
</comment>
<dbReference type="PANTHER" id="PTHR11879:SF55">
    <property type="entry name" value="GLUTAMATE OXALOACETATE TRANSAMINASE 1, ISOFORM B"/>
    <property type="match status" value="1"/>
</dbReference>
<evidence type="ECO:0000313" key="12">
    <source>
        <dbReference type="Proteomes" id="UP001211907"/>
    </source>
</evidence>
<evidence type="ECO:0000259" key="10">
    <source>
        <dbReference type="Pfam" id="PF00155"/>
    </source>
</evidence>
<reference evidence="11" key="1">
    <citation type="submission" date="2020-05" db="EMBL/GenBank/DDBJ databases">
        <title>Phylogenomic resolution of chytrid fungi.</title>
        <authorList>
            <person name="Stajich J.E."/>
            <person name="Amses K."/>
            <person name="Simmons R."/>
            <person name="Seto K."/>
            <person name="Myers J."/>
            <person name="Bonds A."/>
            <person name="Quandt C.A."/>
            <person name="Barry K."/>
            <person name="Liu P."/>
            <person name="Grigoriev I."/>
            <person name="Longcore J.E."/>
            <person name="James T.Y."/>
        </authorList>
    </citation>
    <scope>NUCLEOTIDE SEQUENCE</scope>
    <source>
        <strain evidence="11">JEL0513</strain>
    </source>
</reference>
<dbReference type="SUPFAM" id="SSF53383">
    <property type="entry name" value="PLP-dependent transferases"/>
    <property type="match status" value="1"/>
</dbReference>
<evidence type="ECO:0000313" key="11">
    <source>
        <dbReference type="EMBL" id="KAJ3130871.1"/>
    </source>
</evidence>
<sequence>MTAATKKRRTQENGNSVEHSNKQSKTAGMPITLSSSEYSNLTLESEDSIFKLLGECLADKSPDTINLSVGAYRDNNGKPWVLPAVKKAKQVLFNDPSANHEYLALEGIASFNEEAAKLILGQNSSAIAQKRYSAIQTICDCLYYKSNLGQVIIAKVSYLLTHPLIKTGNHPKIFAAAGLPVVEYEYWNPKTRSLNYEVLLATLNEAPNGSIFVLHACAHNPTGLDPTHVQWKKIAKIMKSKAHFPFFDCAYQGFASGDLDKDAWAVRYFVEQGFDLLCAQSFSKNFGLYSERVGCLTGVFSNSEVARKAKSQFVCLVRCSISNAPGFGAKLVDIIFKDESLCLEWKKNLKEMSSRITGMREKVVQHLKQLETPGDWSHILSQIGMFSYTGLTMQQVAAIKSKFHVYMTDEGRISMAGLNEGNVRKFAEAVNWVVRNI</sequence>
<organism evidence="11 12">
    <name type="scientific">Physocladia obscura</name>
    <dbReference type="NCBI Taxonomy" id="109957"/>
    <lineage>
        <taxon>Eukaryota</taxon>
        <taxon>Fungi</taxon>
        <taxon>Fungi incertae sedis</taxon>
        <taxon>Chytridiomycota</taxon>
        <taxon>Chytridiomycota incertae sedis</taxon>
        <taxon>Chytridiomycetes</taxon>
        <taxon>Chytridiales</taxon>
        <taxon>Chytriomycetaceae</taxon>
        <taxon>Physocladia</taxon>
    </lineage>
</organism>
<dbReference type="GO" id="GO:0004069">
    <property type="term" value="F:L-aspartate:2-oxoglutarate aminotransferase activity"/>
    <property type="evidence" value="ECO:0007669"/>
    <property type="project" value="UniProtKB-EC"/>
</dbReference>
<dbReference type="Gene3D" id="3.40.640.10">
    <property type="entry name" value="Type I PLP-dependent aspartate aminotransferase-like (Major domain)"/>
    <property type="match status" value="1"/>
</dbReference>
<dbReference type="GO" id="GO:0005829">
    <property type="term" value="C:cytosol"/>
    <property type="evidence" value="ECO:0007669"/>
    <property type="project" value="TreeGrafter"/>
</dbReference>
<dbReference type="GO" id="GO:0030170">
    <property type="term" value="F:pyridoxal phosphate binding"/>
    <property type="evidence" value="ECO:0007669"/>
    <property type="project" value="InterPro"/>
</dbReference>
<dbReference type="InterPro" id="IPR004839">
    <property type="entry name" value="Aminotransferase_I/II_large"/>
</dbReference>
<dbReference type="PRINTS" id="PR00799">
    <property type="entry name" value="TRANSAMINASE"/>
</dbReference>
<keyword evidence="5 11" id="KW-0032">Aminotransferase</keyword>
<evidence type="ECO:0000256" key="5">
    <source>
        <dbReference type="ARBA" id="ARBA00022576"/>
    </source>
</evidence>
<keyword evidence="7" id="KW-0663">Pyridoxal phosphate</keyword>
<dbReference type="Gene3D" id="3.90.1150.10">
    <property type="entry name" value="Aspartate Aminotransferase, domain 1"/>
    <property type="match status" value="1"/>
</dbReference>
<feature type="compositionally biased region" description="Polar residues" evidence="9">
    <location>
        <begin position="12"/>
        <end position="31"/>
    </location>
</feature>
<dbReference type="AlphaFoldDB" id="A0AAD5XIB2"/>
<keyword evidence="6" id="KW-0808">Transferase</keyword>
<proteinExistence type="inferred from homology"/>
<dbReference type="InterPro" id="IPR015424">
    <property type="entry name" value="PyrdxlP-dep_Trfase"/>
</dbReference>
<comment type="caution">
    <text evidence="11">The sequence shown here is derived from an EMBL/GenBank/DDBJ whole genome shotgun (WGS) entry which is preliminary data.</text>
</comment>